<organism evidence="1 2">
    <name type="scientific">Alosa alosa</name>
    <name type="common">allis shad</name>
    <dbReference type="NCBI Taxonomy" id="278164"/>
    <lineage>
        <taxon>Eukaryota</taxon>
        <taxon>Metazoa</taxon>
        <taxon>Chordata</taxon>
        <taxon>Craniata</taxon>
        <taxon>Vertebrata</taxon>
        <taxon>Euteleostomi</taxon>
        <taxon>Actinopterygii</taxon>
        <taxon>Neopterygii</taxon>
        <taxon>Teleostei</taxon>
        <taxon>Clupei</taxon>
        <taxon>Clupeiformes</taxon>
        <taxon>Clupeoidei</taxon>
        <taxon>Clupeidae</taxon>
        <taxon>Alosa</taxon>
    </lineage>
</organism>
<name>A0AAV6H2Z2_9TELE</name>
<sequence length="137" mass="15334">MYVGKVSPTPLRWAFGTLHQLGVVVGILIAQKSWMTAAWMTAACIPAVVNPRLPQYYSPGVRVTLCRPLSLRTMGTALLLLHLHLHLYHHPRACSPDSPDCGWRMIWMATLVTRKIAMRMMKICNFVYSLSSSALIA</sequence>
<gene>
    <name evidence="1" type="ORF">AALO_G00089190</name>
</gene>
<accession>A0AAV6H2Z2</accession>
<keyword evidence="2" id="KW-1185">Reference proteome</keyword>
<dbReference type="Proteomes" id="UP000823561">
    <property type="component" value="Chromosome 6"/>
</dbReference>
<dbReference type="AlphaFoldDB" id="A0AAV6H2Z2"/>
<evidence type="ECO:0000313" key="1">
    <source>
        <dbReference type="EMBL" id="KAG5280442.1"/>
    </source>
</evidence>
<reference evidence="1" key="1">
    <citation type="submission" date="2020-10" db="EMBL/GenBank/DDBJ databases">
        <title>Chromosome-scale genome assembly of the Allis shad, Alosa alosa.</title>
        <authorList>
            <person name="Margot Z."/>
            <person name="Christophe K."/>
            <person name="Cabau C."/>
            <person name="Louis A."/>
            <person name="Berthelot C."/>
            <person name="Parey E."/>
            <person name="Roest Crollius H."/>
            <person name="Montfort J."/>
            <person name="Robinson-Rechavi M."/>
            <person name="Bucao C."/>
            <person name="Bouchez O."/>
            <person name="Gislard M."/>
            <person name="Lluch J."/>
            <person name="Milhes M."/>
            <person name="Lampietro C."/>
            <person name="Lopez Roques C."/>
            <person name="Donnadieu C."/>
            <person name="Braasch I."/>
            <person name="Desvignes T."/>
            <person name="Postlethwait J."/>
            <person name="Bobe J."/>
            <person name="Guiguen Y."/>
        </authorList>
    </citation>
    <scope>NUCLEOTIDE SEQUENCE</scope>
    <source>
        <strain evidence="1">M-15738</strain>
        <tissue evidence="1">Blood</tissue>
    </source>
</reference>
<comment type="caution">
    <text evidence="1">The sequence shown here is derived from an EMBL/GenBank/DDBJ whole genome shotgun (WGS) entry which is preliminary data.</text>
</comment>
<dbReference type="EMBL" id="JADWDJ010000006">
    <property type="protein sequence ID" value="KAG5280442.1"/>
    <property type="molecule type" value="Genomic_DNA"/>
</dbReference>
<protein>
    <submittedName>
        <fullName evidence="1">Uncharacterized protein</fullName>
    </submittedName>
</protein>
<proteinExistence type="predicted"/>
<evidence type="ECO:0000313" key="2">
    <source>
        <dbReference type="Proteomes" id="UP000823561"/>
    </source>
</evidence>